<proteinExistence type="predicted"/>
<accession>A0A433QNH5</accession>
<dbReference type="AlphaFoldDB" id="A0A433QNH5"/>
<dbReference type="Proteomes" id="UP000274822">
    <property type="component" value="Unassembled WGS sequence"/>
</dbReference>
<feature type="compositionally biased region" description="Polar residues" evidence="1">
    <location>
        <begin position="134"/>
        <end position="146"/>
    </location>
</feature>
<sequence>MATGLCAKQTVGVILVHRVGDTKCSVSASRVRRNYPLPASPAPPVSSIEAKTHSTRSIVLFPLQQLIPNFWQDNRRREEGWEWDFHYLYDNDMVKEPRVALLVRPSFIWLQTIIQLPTLQENKNEHRKQKEKSSLTCHSSNDNAISPENPDISARSAQVVQERGMLAVPPARWRVHHERGDVVNKVQECNEGVLESQEVVFDKFAIVEKRYEREDSKDGIHYLLGIPGSEVDGTTRMPAELEQDAKSQMTSRRATTYVPKLVGLIRVAFFSTTQPGMSGSPG</sequence>
<evidence type="ECO:0000313" key="2">
    <source>
        <dbReference type="EMBL" id="RUS31330.1"/>
    </source>
</evidence>
<keyword evidence="3" id="KW-1185">Reference proteome</keyword>
<reference evidence="2 3" key="1">
    <citation type="journal article" date="2018" name="New Phytol.">
        <title>Phylogenomics of Endogonaceae and evolution of mycorrhizas within Mucoromycota.</title>
        <authorList>
            <person name="Chang Y."/>
            <person name="Desiro A."/>
            <person name="Na H."/>
            <person name="Sandor L."/>
            <person name="Lipzen A."/>
            <person name="Clum A."/>
            <person name="Barry K."/>
            <person name="Grigoriev I.V."/>
            <person name="Martin F.M."/>
            <person name="Stajich J.E."/>
            <person name="Smith M.E."/>
            <person name="Bonito G."/>
            <person name="Spatafora J.W."/>
        </authorList>
    </citation>
    <scope>NUCLEOTIDE SEQUENCE [LARGE SCALE GENOMIC DNA]</scope>
    <source>
        <strain evidence="2 3">AD002</strain>
    </source>
</reference>
<feature type="region of interest" description="Disordered" evidence="1">
    <location>
        <begin position="122"/>
        <end position="150"/>
    </location>
</feature>
<dbReference type="EMBL" id="RBNJ01003074">
    <property type="protein sequence ID" value="RUS31330.1"/>
    <property type="molecule type" value="Genomic_DNA"/>
</dbReference>
<gene>
    <name evidence="2" type="ORF">BC938DRAFT_478051</name>
</gene>
<evidence type="ECO:0000256" key="1">
    <source>
        <dbReference type="SAM" id="MobiDB-lite"/>
    </source>
</evidence>
<organism evidence="2 3">
    <name type="scientific">Jimgerdemannia flammicorona</name>
    <dbReference type="NCBI Taxonomy" id="994334"/>
    <lineage>
        <taxon>Eukaryota</taxon>
        <taxon>Fungi</taxon>
        <taxon>Fungi incertae sedis</taxon>
        <taxon>Mucoromycota</taxon>
        <taxon>Mucoromycotina</taxon>
        <taxon>Endogonomycetes</taxon>
        <taxon>Endogonales</taxon>
        <taxon>Endogonaceae</taxon>
        <taxon>Jimgerdemannia</taxon>
    </lineage>
</organism>
<protein>
    <submittedName>
        <fullName evidence="2">Uncharacterized protein</fullName>
    </submittedName>
</protein>
<comment type="caution">
    <text evidence="2">The sequence shown here is derived from an EMBL/GenBank/DDBJ whole genome shotgun (WGS) entry which is preliminary data.</text>
</comment>
<name>A0A433QNH5_9FUNG</name>
<evidence type="ECO:0000313" key="3">
    <source>
        <dbReference type="Proteomes" id="UP000274822"/>
    </source>
</evidence>